<gene>
    <name evidence="7 9" type="primary">tyrS</name>
    <name evidence="9" type="ORF">BN381_290105</name>
</gene>
<dbReference type="Gene3D" id="1.10.240.10">
    <property type="entry name" value="Tyrosyl-Transfer RNA Synthetase"/>
    <property type="match status" value="1"/>
</dbReference>
<sequence length="454" mass="48705">MATDAPDITPDEDGPGDAVGWSPETARGGEEASLLDDLAARGLISDSTDLDALAHRLAEGPITLYCGFDPTASSLHAGNLQQLMLLARFARAGHRPLVLVGGATGRIGDPSGRDNERPLLDEATLAANVAAIRDQVGRFVDVVSEGALVDNHDWTGPLTLLDFLRDVGKHVNIGAMLARDSVRSRIDRDAGMSFTEFSYQLLQAHDFVQLHRSHNCELQVAGSDQWGNITAGIDLARRMDGAALHGLTSPLIVRADGKKFGKSTGGAIWLAADETSPYAFYQYWMQIPDDDVESMLLRLTFLSVLDISAIITVHRKEPHRRQGQRALAHHLTAIVHGDDAARSAAIASEVIFGGRPAGLDRPSLEMLANEVGFTGVGDEELQNGLDPAELFVRSGLARSKGEVRKNAHGFRVNGSPVDLDRSIGADDLLAGYAAMLSHGKRKHHLLVHADSVVG</sequence>
<evidence type="ECO:0000256" key="4">
    <source>
        <dbReference type="ARBA" id="ARBA00022917"/>
    </source>
</evidence>
<dbReference type="Proteomes" id="UP000018291">
    <property type="component" value="Unassembled WGS sequence"/>
</dbReference>
<evidence type="ECO:0000256" key="5">
    <source>
        <dbReference type="ARBA" id="ARBA00023146"/>
    </source>
</evidence>
<feature type="binding site" evidence="7">
    <location>
        <position position="262"/>
    </location>
    <ligand>
        <name>ATP</name>
        <dbReference type="ChEBI" id="CHEBI:30616"/>
    </ligand>
</feature>
<feature type="binding site" evidence="7">
    <location>
        <position position="203"/>
    </location>
    <ligand>
        <name>L-tyrosine</name>
        <dbReference type="ChEBI" id="CHEBI:58315"/>
    </ligand>
</feature>
<dbReference type="GO" id="GO:0006437">
    <property type="term" value="P:tyrosyl-tRNA aminoacylation"/>
    <property type="evidence" value="ECO:0007669"/>
    <property type="project" value="UniProtKB-UniRule"/>
</dbReference>
<name>R4Z5A0_9ACTN</name>
<dbReference type="SUPFAM" id="SSF52374">
    <property type="entry name" value="Nucleotidylyl transferase"/>
    <property type="match status" value="1"/>
</dbReference>
<dbReference type="PANTHER" id="PTHR11766:SF0">
    <property type="entry name" value="TYROSINE--TRNA LIGASE, MITOCHONDRIAL"/>
    <property type="match status" value="1"/>
</dbReference>
<feature type="short sequence motif" description="'KMSKS' region" evidence="7">
    <location>
        <begin position="259"/>
        <end position="263"/>
    </location>
</feature>
<evidence type="ECO:0000256" key="8">
    <source>
        <dbReference type="SAM" id="MobiDB-lite"/>
    </source>
</evidence>
<protein>
    <recommendedName>
        <fullName evidence="7">Tyrosine--tRNA ligase</fullName>
        <ecNumber evidence="7">6.1.1.1</ecNumber>
    </recommendedName>
    <alternativeName>
        <fullName evidence="7">Tyrosyl-tRNA synthetase</fullName>
        <shortName evidence="7">TyrRS</shortName>
    </alternativeName>
</protein>
<comment type="subcellular location">
    <subcellularLocation>
        <location evidence="7">Cytoplasm</location>
    </subcellularLocation>
</comment>
<dbReference type="GO" id="GO:0004831">
    <property type="term" value="F:tyrosine-tRNA ligase activity"/>
    <property type="evidence" value="ECO:0007669"/>
    <property type="project" value="UniProtKB-UniRule"/>
</dbReference>
<dbReference type="GO" id="GO:0005524">
    <property type="term" value="F:ATP binding"/>
    <property type="evidence" value="ECO:0007669"/>
    <property type="project" value="UniProtKB-UniRule"/>
</dbReference>
<keyword evidence="2 7" id="KW-0547">Nucleotide-binding</keyword>
<keyword evidence="3 7" id="KW-0067">ATP-binding</keyword>
<comment type="catalytic activity">
    <reaction evidence="6 7">
        <text>tRNA(Tyr) + L-tyrosine + ATP = L-tyrosyl-tRNA(Tyr) + AMP + diphosphate + H(+)</text>
        <dbReference type="Rhea" id="RHEA:10220"/>
        <dbReference type="Rhea" id="RHEA-COMP:9706"/>
        <dbReference type="Rhea" id="RHEA-COMP:9707"/>
        <dbReference type="ChEBI" id="CHEBI:15378"/>
        <dbReference type="ChEBI" id="CHEBI:30616"/>
        <dbReference type="ChEBI" id="CHEBI:33019"/>
        <dbReference type="ChEBI" id="CHEBI:58315"/>
        <dbReference type="ChEBI" id="CHEBI:78442"/>
        <dbReference type="ChEBI" id="CHEBI:78536"/>
        <dbReference type="ChEBI" id="CHEBI:456215"/>
        <dbReference type="EC" id="6.1.1.1"/>
    </reaction>
</comment>
<dbReference type="PANTHER" id="PTHR11766">
    <property type="entry name" value="TYROSYL-TRNA SYNTHETASE"/>
    <property type="match status" value="1"/>
</dbReference>
<comment type="caution">
    <text evidence="9">The sequence shown here is derived from an EMBL/GenBank/DDBJ whole genome shotgun (WGS) entry which is preliminary data.</text>
</comment>
<evidence type="ECO:0000256" key="6">
    <source>
        <dbReference type="ARBA" id="ARBA00048248"/>
    </source>
</evidence>
<accession>R4Z5A0</accession>
<dbReference type="RefSeq" id="WP_012226792.1">
    <property type="nucleotide sequence ID" value="NZ_HG422565.1"/>
</dbReference>
<dbReference type="PRINTS" id="PR01040">
    <property type="entry name" value="TRNASYNTHTYR"/>
</dbReference>
<dbReference type="EC" id="6.1.1.1" evidence="7"/>
<comment type="similarity">
    <text evidence="7">Belongs to the class-I aminoacyl-tRNA synthetase family. TyrS type 1 subfamily.</text>
</comment>
<proteinExistence type="inferred from homology"/>
<keyword evidence="5 7" id="KW-0030">Aminoacyl-tRNA synthetase</keyword>
<feature type="short sequence motif" description="'HIGH' region" evidence="7">
    <location>
        <begin position="70"/>
        <end position="79"/>
    </location>
</feature>
<dbReference type="InterPro" id="IPR002305">
    <property type="entry name" value="aa-tRNA-synth_Ic"/>
</dbReference>
<dbReference type="InterPro" id="IPR024107">
    <property type="entry name" value="Tyr-tRNA-ligase_bac_1"/>
</dbReference>
<dbReference type="InterPro" id="IPR024088">
    <property type="entry name" value="Tyr-tRNA-ligase_bac-type"/>
</dbReference>
<dbReference type="CDD" id="cd00805">
    <property type="entry name" value="TyrRS_core"/>
    <property type="match status" value="1"/>
</dbReference>
<keyword evidence="1 7" id="KW-0436">Ligase</keyword>
<dbReference type="Pfam" id="PF00579">
    <property type="entry name" value="tRNA-synt_1b"/>
    <property type="match status" value="1"/>
</dbReference>
<dbReference type="InterPro" id="IPR014729">
    <property type="entry name" value="Rossmann-like_a/b/a_fold"/>
</dbReference>
<dbReference type="InterPro" id="IPR002307">
    <property type="entry name" value="Tyr-tRNA-ligase"/>
</dbReference>
<dbReference type="STRING" id="1229780.BN381_290105"/>
<feature type="binding site" evidence="7">
    <location>
        <position position="65"/>
    </location>
    <ligand>
        <name>L-tyrosine</name>
        <dbReference type="ChEBI" id="CHEBI:58315"/>
    </ligand>
</feature>
<evidence type="ECO:0000256" key="3">
    <source>
        <dbReference type="ARBA" id="ARBA00022840"/>
    </source>
</evidence>
<dbReference type="OrthoDB" id="9804243at2"/>
<keyword evidence="7" id="KW-0963">Cytoplasm</keyword>
<dbReference type="EMBL" id="CANL01000022">
    <property type="protein sequence ID" value="CCM63737.1"/>
    <property type="molecule type" value="Genomic_DNA"/>
</dbReference>
<dbReference type="InterPro" id="IPR036986">
    <property type="entry name" value="S4_RNA-bd_sf"/>
</dbReference>
<evidence type="ECO:0000313" key="10">
    <source>
        <dbReference type="Proteomes" id="UP000018291"/>
    </source>
</evidence>
<feature type="binding site" evidence="7">
    <location>
        <position position="199"/>
    </location>
    <ligand>
        <name>L-tyrosine</name>
        <dbReference type="ChEBI" id="CHEBI:58315"/>
    </ligand>
</feature>
<feature type="region of interest" description="Disordered" evidence="8">
    <location>
        <begin position="1"/>
        <end position="27"/>
    </location>
</feature>
<dbReference type="NCBIfam" id="TIGR00234">
    <property type="entry name" value="tyrS"/>
    <property type="match status" value="1"/>
</dbReference>
<evidence type="ECO:0000256" key="7">
    <source>
        <dbReference type="HAMAP-Rule" id="MF_02006"/>
    </source>
</evidence>
<dbReference type="GO" id="GO:0003723">
    <property type="term" value="F:RNA binding"/>
    <property type="evidence" value="ECO:0007669"/>
    <property type="project" value="InterPro"/>
</dbReference>
<keyword evidence="4 7" id="KW-0648">Protein biosynthesis</keyword>
<reference evidence="9 10" key="1">
    <citation type="journal article" date="2013" name="ISME J.">
        <title>Metabolic model for the filamentous 'Candidatus Microthrix parvicella' based on genomic and metagenomic analyses.</title>
        <authorList>
            <person name="Jon McIlroy S."/>
            <person name="Kristiansen R."/>
            <person name="Albertsen M."/>
            <person name="Michael Karst S."/>
            <person name="Rossetti S."/>
            <person name="Lund Nielsen J."/>
            <person name="Tandoi V."/>
            <person name="James Seviour R."/>
            <person name="Nielsen P.H."/>
        </authorList>
    </citation>
    <scope>NUCLEOTIDE SEQUENCE [LARGE SCALE GENOMIC DNA]</scope>
    <source>
        <strain evidence="9 10">RN1</strain>
    </source>
</reference>
<evidence type="ECO:0000256" key="2">
    <source>
        <dbReference type="ARBA" id="ARBA00022741"/>
    </source>
</evidence>
<dbReference type="Gene3D" id="3.40.50.620">
    <property type="entry name" value="HUPs"/>
    <property type="match status" value="1"/>
</dbReference>
<dbReference type="Gene3D" id="3.10.290.10">
    <property type="entry name" value="RNA-binding S4 domain"/>
    <property type="match status" value="1"/>
</dbReference>
<evidence type="ECO:0000256" key="1">
    <source>
        <dbReference type="ARBA" id="ARBA00022598"/>
    </source>
</evidence>
<dbReference type="GO" id="GO:0005829">
    <property type="term" value="C:cytosol"/>
    <property type="evidence" value="ECO:0007669"/>
    <property type="project" value="TreeGrafter"/>
</dbReference>
<dbReference type="FunFam" id="1.10.240.10:FF:000001">
    <property type="entry name" value="Tyrosine--tRNA ligase"/>
    <property type="match status" value="1"/>
</dbReference>
<organism evidence="9 10">
    <name type="scientific">Candidatus Neomicrothrix parvicella RN1</name>
    <dbReference type="NCBI Taxonomy" id="1229780"/>
    <lineage>
        <taxon>Bacteria</taxon>
        <taxon>Bacillati</taxon>
        <taxon>Actinomycetota</taxon>
        <taxon>Acidimicrobiia</taxon>
        <taxon>Acidimicrobiales</taxon>
        <taxon>Microthrixaceae</taxon>
        <taxon>Candidatus Neomicrothrix</taxon>
    </lineage>
</organism>
<dbReference type="HOGENOM" id="CLU_024003_0_3_11"/>
<dbReference type="AlphaFoldDB" id="R4Z5A0"/>
<comment type="function">
    <text evidence="7">Catalyzes the attachment of tyrosine to tRNA(Tyr) in a two-step reaction: tyrosine is first activated by ATP to form Tyr-AMP and then transferred to the acceptor end of tRNA(Tyr).</text>
</comment>
<dbReference type="HAMAP" id="MF_02006">
    <property type="entry name" value="Tyr_tRNA_synth_type1"/>
    <property type="match status" value="1"/>
</dbReference>
<dbReference type="eggNOG" id="COG0162">
    <property type="taxonomic scope" value="Bacteria"/>
</dbReference>
<comment type="subunit">
    <text evidence="7">Homodimer.</text>
</comment>
<keyword evidence="10" id="KW-1185">Reference proteome</keyword>
<evidence type="ECO:0000313" key="9">
    <source>
        <dbReference type="EMBL" id="CCM63737.1"/>
    </source>
</evidence>